<keyword evidence="1" id="KW-0732">Signal</keyword>
<evidence type="ECO:0000313" key="2">
    <source>
        <dbReference type="EMBL" id="KAF9617654.1"/>
    </source>
</evidence>
<protein>
    <submittedName>
        <fullName evidence="2">Uncharacterized protein</fullName>
    </submittedName>
</protein>
<comment type="caution">
    <text evidence="2">The sequence shown here is derived from an EMBL/GenBank/DDBJ whole genome shotgun (WGS) entry which is preliminary data.</text>
</comment>
<dbReference type="PANTHER" id="PTHR31390:SF0">
    <property type="entry name" value="DOMAIN PROTEIN, PUTATIVE (DUF3527)-RELATED"/>
    <property type="match status" value="1"/>
</dbReference>
<feature type="chain" id="PRO_5032535979" evidence="1">
    <location>
        <begin position="23"/>
        <end position="758"/>
    </location>
</feature>
<reference evidence="2 3" key="1">
    <citation type="submission" date="2020-10" db="EMBL/GenBank/DDBJ databases">
        <title>The Coptis chinensis genome and diversification of protoberbering-type alkaloids.</title>
        <authorList>
            <person name="Wang B."/>
            <person name="Shu S."/>
            <person name="Song C."/>
            <person name="Liu Y."/>
        </authorList>
    </citation>
    <scope>NUCLEOTIDE SEQUENCE [LARGE SCALE GENOMIC DNA]</scope>
    <source>
        <strain evidence="2">HL-2020</strain>
        <tissue evidence="2">Leaf</tissue>
    </source>
</reference>
<dbReference type="AlphaFoldDB" id="A0A835II74"/>
<dbReference type="PANTHER" id="PTHR31390">
    <property type="entry name" value="EXPRESSED PROTEIN"/>
    <property type="match status" value="1"/>
</dbReference>
<dbReference type="OrthoDB" id="1939710at2759"/>
<name>A0A835II74_9MAGN</name>
<evidence type="ECO:0000313" key="3">
    <source>
        <dbReference type="Proteomes" id="UP000631114"/>
    </source>
</evidence>
<accession>A0A835II74</accession>
<proteinExistence type="predicted"/>
<organism evidence="2 3">
    <name type="scientific">Coptis chinensis</name>
    <dbReference type="NCBI Taxonomy" id="261450"/>
    <lineage>
        <taxon>Eukaryota</taxon>
        <taxon>Viridiplantae</taxon>
        <taxon>Streptophyta</taxon>
        <taxon>Embryophyta</taxon>
        <taxon>Tracheophyta</taxon>
        <taxon>Spermatophyta</taxon>
        <taxon>Magnoliopsida</taxon>
        <taxon>Ranunculales</taxon>
        <taxon>Ranunculaceae</taxon>
        <taxon>Coptidoideae</taxon>
        <taxon>Coptis</taxon>
    </lineage>
</organism>
<sequence length="758" mass="84663">MQFGILIPLLSTFAALYTLSMGLDTESDFDKYCKVVRNPTIGHISRRHSSKAELRVENGKPSTRNYHLRNLGDDFTEISFGRSRSSSCKSMAHMSSAVASNEALRRDLVYQDSEEVRKMKKMGSLEERRKIELSPSNGTSLSFRIFNTSLLDKTCPLVDKRRSTLLSLNEDSPSSDVSKCRHPTDCNDLSFRFPSTQPSSMARSMSSDGSFNVSKDLKDRKDCTSGKFTCNQTISPLDDGNGLLESDTFYSLHKSLSEKVGMQYSPRCAESDNSKDSSRVRFSPFRKMWDPIMKSKSLRSLPVSRAELGKSTTVGSENVKQSRTLRKSLLNDFSNTAHKMESDTEFVKKDHHSKVVTSSPAHLHGLLKLELKHGVPYFEFTFKDPEDVLSAKTWRANNAFNWVYTFHSMKSRRTSNSSGWGTRERHKESSMIGQMQVSCFLLSEIKHSGAFDNSMVTEFVLYDIMHARRTLGAQNSSDSSTKSVEAIKGATGENLVVEGIPCEQNDSYDAVNDQHQTGHASATDNFDVSPHYPWAPADLHPNLEIAAIVIQVPFEKRESLKDKQVDKLGAKEQKNLFDFSAFDHRNNDNPSGVSRANVKVVTPTRAHGLPSKKSGGIPSPILERWRSGGCCDCGGWDMACPLHVFDNCEEKMKDRYMGNQQPIELFFQGAKDKLAAVTIKSTGEGQYSVDFHARLSKLQAFSICVAILHGCEASTAIEQEKNPQTFHCNSLKVLFDEEVKFLIGAAADKDKRSPIARA</sequence>
<keyword evidence="3" id="KW-1185">Reference proteome</keyword>
<dbReference type="EMBL" id="JADFTS010000003">
    <property type="protein sequence ID" value="KAF9617654.1"/>
    <property type="molecule type" value="Genomic_DNA"/>
</dbReference>
<gene>
    <name evidence="2" type="ORF">IFM89_037717</name>
</gene>
<dbReference type="Pfam" id="PF12043">
    <property type="entry name" value="DUF3527"/>
    <property type="match status" value="1"/>
</dbReference>
<dbReference type="InterPro" id="IPR021916">
    <property type="entry name" value="DUF3527"/>
</dbReference>
<feature type="signal peptide" evidence="1">
    <location>
        <begin position="1"/>
        <end position="22"/>
    </location>
</feature>
<dbReference type="Proteomes" id="UP000631114">
    <property type="component" value="Unassembled WGS sequence"/>
</dbReference>
<evidence type="ECO:0000256" key="1">
    <source>
        <dbReference type="SAM" id="SignalP"/>
    </source>
</evidence>